<dbReference type="Proteomes" id="UP000318405">
    <property type="component" value="Unassembled WGS sequence"/>
</dbReference>
<dbReference type="AlphaFoldDB" id="A0A556AXE8"/>
<evidence type="ECO:0000313" key="2">
    <source>
        <dbReference type="EMBL" id="TSH97586.1"/>
    </source>
</evidence>
<dbReference type="EMBL" id="VLTJ01000008">
    <property type="protein sequence ID" value="TSH97586.1"/>
    <property type="molecule type" value="Genomic_DNA"/>
</dbReference>
<feature type="compositionally biased region" description="Low complexity" evidence="1">
    <location>
        <begin position="75"/>
        <end position="90"/>
    </location>
</feature>
<organism evidence="2 3">
    <name type="scientific">Verticiella sediminum</name>
    <dbReference type="NCBI Taxonomy" id="1247510"/>
    <lineage>
        <taxon>Bacteria</taxon>
        <taxon>Pseudomonadati</taxon>
        <taxon>Pseudomonadota</taxon>
        <taxon>Betaproteobacteria</taxon>
        <taxon>Burkholderiales</taxon>
        <taxon>Alcaligenaceae</taxon>
        <taxon>Verticiella</taxon>
    </lineage>
</organism>
<protein>
    <recommendedName>
        <fullName evidence="4">Cellulose biosynthesis protein BcsR</fullName>
    </recommendedName>
</protein>
<feature type="compositionally biased region" description="Low complexity" evidence="1">
    <location>
        <begin position="171"/>
        <end position="208"/>
    </location>
</feature>
<evidence type="ECO:0008006" key="4">
    <source>
        <dbReference type="Google" id="ProtNLM"/>
    </source>
</evidence>
<dbReference type="NCBIfam" id="NF040718">
    <property type="entry name" value="BcsP_of_Ic"/>
    <property type="match status" value="1"/>
</dbReference>
<feature type="region of interest" description="Disordered" evidence="1">
    <location>
        <begin position="171"/>
        <end position="256"/>
    </location>
</feature>
<gene>
    <name evidence="2" type="ORF">FOZ76_05380</name>
</gene>
<accession>A0A556AXE8</accession>
<feature type="compositionally biased region" description="Low complexity" evidence="1">
    <location>
        <begin position="99"/>
        <end position="118"/>
    </location>
</feature>
<dbReference type="InterPro" id="IPR024487">
    <property type="entry name" value="CBP_BcsR"/>
</dbReference>
<comment type="caution">
    <text evidence="2">The sequence shown here is derived from an EMBL/GenBank/DDBJ whole genome shotgun (WGS) entry which is preliminary data.</text>
</comment>
<name>A0A556AXE8_9BURK</name>
<reference evidence="2 3" key="1">
    <citation type="submission" date="2019-07" db="EMBL/GenBank/DDBJ databases">
        <title>Qingshengfaniella alkalisoli gen. nov., sp. nov., isolated from saline soil.</title>
        <authorList>
            <person name="Xu L."/>
            <person name="Huang X.-X."/>
            <person name="Sun J.-Q."/>
        </authorList>
    </citation>
    <scope>NUCLEOTIDE SEQUENCE [LARGE SCALE GENOMIC DNA]</scope>
    <source>
        <strain evidence="2 3">DSM 27279</strain>
    </source>
</reference>
<feature type="region of interest" description="Disordered" evidence="1">
    <location>
        <begin position="1"/>
        <end position="150"/>
    </location>
</feature>
<keyword evidence="3" id="KW-1185">Reference proteome</keyword>
<proteinExistence type="predicted"/>
<dbReference type="RefSeq" id="WP_143947111.1">
    <property type="nucleotide sequence ID" value="NZ_BAABMB010000004.1"/>
</dbReference>
<evidence type="ECO:0000313" key="3">
    <source>
        <dbReference type="Proteomes" id="UP000318405"/>
    </source>
</evidence>
<evidence type="ECO:0000256" key="1">
    <source>
        <dbReference type="SAM" id="MobiDB-lite"/>
    </source>
</evidence>
<sequence>MPSSDDINNLFARFGGRPENYHEIERADEARESESRWPLLSALNSRGARPAASGAQQRTEPSLGLPPTMSDPTRAEAVQAAAAAPAAVPATPGRWPDGPAARASAPAAQASAAAAPAATEPDSRFQFIAPRPRGGAHPGHVRPSPPDTLAEAARLAVATPVPAQPFMPFGASVPAGPGGAPAAPHAESAVAQRAPAPADTPFAAFRSAPPTPPAAEPPAGSAGQGSLAGVFQRLSQPSNHPPEPEPRGIFQRLVNR</sequence>
<dbReference type="Pfam" id="PF10945">
    <property type="entry name" value="CBP_BcsR"/>
    <property type="match status" value="1"/>
</dbReference>
<feature type="compositionally biased region" description="Basic and acidic residues" evidence="1">
    <location>
        <begin position="19"/>
        <end position="35"/>
    </location>
</feature>
<dbReference type="OrthoDB" id="8812063at2"/>